<comment type="similarity">
    <text evidence="2">Belongs to the steroid 5-alpha reductase family.</text>
</comment>
<dbReference type="PANTHER" id="PTHR10556">
    <property type="entry name" value="3-OXO-5-ALPHA-STEROID 4-DEHYDROGENASE"/>
    <property type="match status" value="1"/>
</dbReference>
<evidence type="ECO:0000259" key="7">
    <source>
        <dbReference type="Pfam" id="PF02544"/>
    </source>
</evidence>
<keyword evidence="5 6" id="KW-0472">Membrane</keyword>
<feature type="domain" description="3-oxo-5-alpha-steroid 4-dehydrogenase C-terminal" evidence="7">
    <location>
        <begin position="313"/>
        <end position="364"/>
    </location>
</feature>
<comment type="subcellular location">
    <subcellularLocation>
        <location evidence="1">Membrane</location>
        <topology evidence="1">Multi-pass membrane protein</topology>
    </subcellularLocation>
</comment>
<proteinExistence type="inferred from homology"/>
<dbReference type="OrthoDB" id="5788137at2759"/>
<feature type="domain" description="3-oxo-5-alpha-steroid 4-dehydrogenase C-terminal" evidence="7">
    <location>
        <begin position="137"/>
        <end position="265"/>
    </location>
</feature>
<comment type="caution">
    <text evidence="8">The sequence shown here is derived from an EMBL/GenBank/DDBJ whole genome shotgun (WGS) entry which is preliminary data.</text>
</comment>
<feature type="transmembrane region" description="Helical" evidence="6">
    <location>
        <begin position="180"/>
        <end position="202"/>
    </location>
</feature>
<feature type="transmembrane region" description="Helical" evidence="6">
    <location>
        <begin position="138"/>
        <end position="160"/>
    </location>
</feature>
<evidence type="ECO:0000256" key="3">
    <source>
        <dbReference type="ARBA" id="ARBA00022692"/>
    </source>
</evidence>
<evidence type="ECO:0000256" key="2">
    <source>
        <dbReference type="ARBA" id="ARBA00007742"/>
    </source>
</evidence>
<keyword evidence="9" id="KW-1185">Reference proteome</keyword>
<evidence type="ECO:0000256" key="4">
    <source>
        <dbReference type="ARBA" id="ARBA00022989"/>
    </source>
</evidence>
<dbReference type="Proteomes" id="UP000298030">
    <property type="component" value="Unassembled WGS sequence"/>
</dbReference>
<dbReference type="InterPro" id="IPR001104">
    <property type="entry name" value="3-oxo-5_a-steroid_4-DH_C"/>
</dbReference>
<keyword evidence="4 6" id="KW-1133">Transmembrane helix</keyword>
<dbReference type="GO" id="GO:0016627">
    <property type="term" value="F:oxidoreductase activity, acting on the CH-CH group of donors"/>
    <property type="evidence" value="ECO:0007669"/>
    <property type="project" value="InterPro"/>
</dbReference>
<organism evidence="8 9">
    <name type="scientific">Coprinellus micaceus</name>
    <name type="common">Glistening ink-cap mushroom</name>
    <name type="synonym">Coprinus micaceus</name>
    <dbReference type="NCBI Taxonomy" id="71717"/>
    <lineage>
        <taxon>Eukaryota</taxon>
        <taxon>Fungi</taxon>
        <taxon>Dikarya</taxon>
        <taxon>Basidiomycota</taxon>
        <taxon>Agaricomycotina</taxon>
        <taxon>Agaricomycetes</taxon>
        <taxon>Agaricomycetidae</taxon>
        <taxon>Agaricales</taxon>
        <taxon>Agaricineae</taxon>
        <taxon>Psathyrellaceae</taxon>
        <taxon>Coprinellus</taxon>
    </lineage>
</organism>
<name>A0A4Y7U124_COPMI</name>
<dbReference type="PROSITE" id="PS50244">
    <property type="entry name" value="S5A_REDUCTASE"/>
    <property type="match status" value="1"/>
</dbReference>
<dbReference type="InterPro" id="IPR039357">
    <property type="entry name" value="SRD5A/TECR"/>
</dbReference>
<sequence length="364" mass="41182">MARRDPMKLNTRNISLEAYDFLRKWFTLVCCFAGALLCFINAPFGRFVSTGSAASRHPVPWFNSQAFMVDGRYSWISMELVAPITFVWALKKSALSFYRVPLPDPFSPQGILVTLFLLHYLNRAILSPLRTPSRSKSHIIVTLVGVSFNLANGYLMGSYLSSPYARIYAGGQHAFDRTSFRVGILLWGVGFIGNIVHDEILLDIRRKAQARKDKEAAEKKPGDKPAPAGEYYGIPSGLLYEYISYPNYFCEWIEWFGFALAASPLPIYFDEQALQSAPSLLAAAGIILETLKDTIFPLLSPLTWLDVIQQPPYLFAVTLTPPWIFLLNEMLTMLPRAIKGHAWYKERFGDSYPKDRKAIIPFLL</sequence>
<evidence type="ECO:0000313" key="9">
    <source>
        <dbReference type="Proteomes" id="UP000298030"/>
    </source>
</evidence>
<dbReference type="AlphaFoldDB" id="A0A4Y7U124"/>
<evidence type="ECO:0000256" key="6">
    <source>
        <dbReference type="SAM" id="Phobius"/>
    </source>
</evidence>
<dbReference type="PANTHER" id="PTHR10556:SF43">
    <property type="entry name" value="STEROID 5-ALPHA-REDUCTASE DET2"/>
    <property type="match status" value="1"/>
</dbReference>
<dbReference type="GO" id="GO:0006629">
    <property type="term" value="P:lipid metabolic process"/>
    <property type="evidence" value="ECO:0007669"/>
    <property type="project" value="InterPro"/>
</dbReference>
<dbReference type="GO" id="GO:0016020">
    <property type="term" value="C:membrane"/>
    <property type="evidence" value="ECO:0007669"/>
    <property type="project" value="UniProtKB-SubCell"/>
</dbReference>
<dbReference type="EMBL" id="QPFP01000001">
    <property type="protein sequence ID" value="TEB40130.1"/>
    <property type="molecule type" value="Genomic_DNA"/>
</dbReference>
<gene>
    <name evidence="8" type="ORF">FA13DRAFT_1724359</name>
</gene>
<keyword evidence="3 6" id="KW-0812">Transmembrane</keyword>
<evidence type="ECO:0000256" key="1">
    <source>
        <dbReference type="ARBA" id="ARBA00004141"/>
    </source>
</evidence>
<protein>
    <recommendedName>
        <fullName evidence="7">3-oxo-5-alpha-steroid 4-dehydrogenase C-terminal domain-containing protein</fullName>
    </recommendedName>
</protein>
<dbReference type="Pfam" id="PF02544">
    <property type="entry name" value="Steroid_dh"/>
    <property type="match status" value="2"/>
</dbReference>
<accession>A0A4Y7U124</accession>
<reference evidence="8 9" key="1">
    <citation type="journal article" date="2019" name="Nat. Ecol. Evol.">
        <title>Megaphylogeny resolves global patterns of mushroom evolution.</title>
        <authorList>
            <person name="Varga T."/>
            <person name="Krizsan K."/>
            <person name="Foldi C."/>
            <person name="Dima B."/>
            <person name="Sanchez-Garcia M."/>
            <person name="Sanchez-Ramirez S."/>
            <person name="Szollosi G.J."/>
            <person name="Szarkandi J.G."/>
            <person name="Papp V."/>
            <person name="Albert L."/>
            <person name="Andreopoulos W."/>
            <person name="Angelini C."/>
            <person name="Antonin V."/>
            <person name="Barry K.W."/>
            <person name="Bougher N.L."/>
            <person name="Buchanan P."/>
            <person name="Buyck B."/>
            <person name="Bense V."/>
            <person name="Catcheside P."/>
            <person name="Chovatia M."/>
            <person name="Cooper J."/>
            <person name="Damon W."/>
            <person name="Desjardin D."/>
            <person name="Finy P."/>
            <person name="Geml J."/>
            <person name="Haridas S."/>
            <person name="Hughes K."/>
            <person name="Justo A."/>
            <person name="Karasinski D."/>
            <person name="Kautmanova I."/>
            <person name="Kiss B."/>
            <person name="Kocsube S."/>
            <person name="Kotiranta H."/>
            <person name="LaButti K.M."/>
            <person name="Lechner B.E."/>
            <person name="Liimatainen K."/>
            <person name="Lipzen A."/>
            <person name="Lukacs Z."/>
            <person name="Mihaltcheva S."/>
            <person name="Morgado L.N."/>
            <person name="Niskanen T."/>
            <person name="Noordeloos M.E."/>
            <person name="Ohm R.A."/>
            <person name="Ortiz-Santana B."/>
            <person name="Ovrebo C."/>
            <person name="Racz N."/>
            <person name="Riley R."/>
            <person name="Savchenko A."/>
            <person name="Shiryaev A."/>
            <person name="Soop K."/>
            <person name="Spirin V."/>
            <person name="Szebenyi C."/>
            <person name="Tomsovsky M."/>
            <person name="Tulloss R.E."/>
            <person name="Uehling J."/>
            <person name="Grigoriev I.V."/>
            <person name="Vagvolgyi C."/>
            <person name="Papp T."/>
            <person name="Martin F.M."/>
            <person name="Miettinen O."/>
            <person name="Hibbett D.S."/>
            <person name="Nagy L.G."/>
        </authorList>
    </citation>
    <scope>NUCLEOTIDE SEQUENCE [LARGE SCALE GENOMIC DNA]</scope>
    <source>
        <strain evidence="8 9">FP101781</strain>
    </source>
</reference>
<feature type="transmembrane region" description="Helical" evidence="6">
    <location>
        <begin position="21"/>
        <end position="42"/>
    </location>
</feature>
<evidence type="ECO:0000313" key="8">
    <source>
        <dbReference type="EMBL" id="TEB40130.1"/>
    </source>
</evidence>
<dbReference type="STRING" id="71717.A0A4Y7U124"/>
<evidence type="ECO:0000256" key="5">
    <source>
        <dbReference type="ARBA" id="ARBA00023136"/>
    </source>
</evidence>